<proteinExistence type="predicted"/>
<sequence>METESEMAQSNGPPAPMDTRLPNTPISNALVSADRETSSASQKRGTDATKAAICECKSPPDRVRDASHRTTTKFESSGGYNATLKIGRANRHWHKPSLASRTQASLTGKPPFPPFRVKLTALVKSFVTSIDEMGALGGVSQLRFEGDNDSDVLQTPDYLPRSVAHVDGSYRYAALGDFRLQSLFFAAQGLQHEYINSCRDIGSNLLRHQEVL</sequence>
<reference evidence="1" key="1">
    <citation type="journal article" date="2021" name="New Phytol.">
        <title>Evolutionary innovations through gain and loss of genes in the ectomycorrhizal Boletales.</title>
        <authorList>
            <person name="Wu G."/>
            <person name="Miyauchi S."/>
            <person name="Morin E."/>
            <person name="Kuo A."/>
            <person name="Drula E."/>
            <person name="Varga T."/>
            <person name="Kohler A."/>
            <person name="Feng B."/>
            <person name="Cao Y."/>
            <person name="Lipzen A."/>
            <person name="Daum C."/>
            <person name="Hundley H."/>
            <person name="Pangilinan J."/>
            <person name="Johnson J."/>
            <person name="Barry K."/>
            <person name="LaButti K."/>
            <person name="Ng V."/>
            <person name="Ahrendt S."/>
            <person name="Min B."/>
            <person name="Choi I.G."/>
            <person name="Park H."/>
            <person name="Plett J.M."/>
            <person name="Magnuson J."/>
            <person name="Spatafora J.W."/>
            <person name="Nagy L.G."/>
            <person name="Henrissat B."/>
            <person name="Grigoriev I.V."/>
            <person name="Yang Z.L."/>
            <person name="Xu J."/>
            <person name="Martin F.M."/>
        </authorList>
    </citation>
    <scope>NUCLEOTIDE SEQUENCE</scope>
    <source>
        <strain evidence="1">KUC20120723A-06</strain>
    </source>
</reference>
<dbReference type="EMBL" id="MU266566">
    <property type="protein sequence ID" value="KAH7920653.1"/>
    <property type="molecule type" value="Genomic_DNA"/>
</dbReference>
<keyword evidence="2" id="KW-1185">Reference proteome</keyword>
<protein>
    <submittedName>
        <fullName evidence="1">Uncharacterized protein</fullName>
    </submittedName>
</protein>
<dbReference type="Proteomes" id="UP000790709">
    <property type="component" value="Unassembled WGS sequence"/>
</dbReference>
<comment type="caution">
    <text evidence="1">The sequence shown here is derived from an EMBL/GenBank/DDBJ whole genome shotgun (WGS) entry which is preliminary data.</text>
</comment>
<evidence type="ECO:0000313" key="2">
    <source>
        <dbReference type="Proteomes" id="UP000790709"/>
    </source>
</evidence>
<evidence type="ECO:0000313" key="1">
    <source>
        <dbReference type="EMBL" id="KAH7920653.1"/>
    </source>
</evidence>
<organism evidence="1 2">
    <name type="scientific">Leucogyrophana mollusca</name>
    <dbReference type="NCBI Taxonomy" id="85980"/>
    <lineage>
        <taxon>Eukaryota</taxon>
        <taxon>Fungi</taxon>
        <taxon>Dikarya</taxon>
        <taxon>Basidiomycota</taxon>
        <taxon>Agaricomycotina</taxon>
        <taxon>Agaricomycetes</taxon>
        <taxon>Agaricomycetidae</taxon>
        <taxon>Boletales</taxon>
        <taxon>Boletales incertae sedis</taxon>
        <taxon>Leucogyrophana</taxon>
    </lineage>
</organism>
<accession>A0ACB8B6Z9</accession>
<gene>
    <name evidence="1" type="ORF">BV22DRAFT_786541</name>
</gene>
<name>A0ACB8B6Z9_9AGAM</name>